<keyword evidence="1" id="KW-1133">Transmembrane helix</keyword>
<feature type="transmembrane region" description="Helical" evidence="1">
    <location>
        <begin position="52"/>
        <end position="76"/>
    </location>
</feature>
<dbReference type="OrthoDB" id="7859418at2"/>
<keyword evidence="1" id="KW-0472">Membrane</keyword>
<dbReference type="AlphaFoldDB" id="A0A221JZU5"/>
<keyword evidence="3" id="KW-1185">Reference proteome</keyword>
<accession>A0A221JZU5</accession>
<name>A0A221JZU5_9RHOB</name>
<evidence type="ECO:0000313" key="2">
    <source>
        <dbReference type="EMBL" id="ASM72251.1"/>
    </source>
</evidence>
<reference evidence="2 3" key="1">
    <citation type="submission" date="2017-07" db="EMBL/GenBank/DDBJ databases">
        <title>Genome Sequence of Sulfitobacter pseudonitzschiae Strain SMR1 Isolated from a culture of the Diatom Skeletonema marinoi.</title>
        <authorList>
            <person name="Topel M."/>
            <person name="Pinder M.I.M."/>
            <person name="Johansson O.N."/>
            <person name="Kourtchenko O."/>
            <person name="Godhe A."/>
            <person name="Clarke A.K."/>
        </authorList>
    </citation>
    <scope>NUCLEOTIDE SEQUENCE [LARGE SCALE GENOMIC DNA]</scope>
    <source>
        <strain evidence="2 3">SMR1</strain>
    </source>
</reference>
<gene>
    <name evidence="2" type="ORF">SULPSESMR1_01434</name>
</gene>
<feature type="transmembrane region" description="Helical" evidence="1">
    <location>
        <begin position="97"/>
        <end position="116"/>
    </location>
</feature>
<dbReference type="Proteomes" id="UP000199754">
    <property type="component" value="Chromosome"/>
</dbReference>
<dbReference type="RefSeq" id="WP_089420191.1">
    <property type="nucleotide sequence ID" value="NZ_CP022415.1"/>
</dbReference>
<dbReference type="InterPro" id="IPR025597">
    <property type="entry name" value="DUF4345"/>
</dbReference>
<organism evidence="2 3">
    <name type="scientific">Pseudosulfitobacter pseudonitzschiae</name>
    <dbReference type="NCBI Taxonomy" id="1402135"/>
    <lineage>
        <taxon>Bacteria</taxon>
        <taxon>Pseudomonadati</taxon>
        <taxon>Pseudomonadota</taxon>
        <taxon>Alphaproteobacteria</taxon>
        <taxon>Rhodobacterales</taxon>
        <taxon>Roseobacteraceae</taxon>
        <taxon>Pseudosulfitobacter</taxon>
    </lineage>
</organism>
<dbReference type="STRING" id="1402135.SAMN05444149_101678"/>
<protein>
    <recommendedName>
        <fullName evidence="4">DUF4345 domain-containing protein</fullName>
    </recommendedName>
</protein>
<keyword evidence="1" id="KW-0812">Transmembrane</keyword>
<sequence>MIGVFNVMAALATVAFGLFGFVAPRFTADTLDLAPTTSTMGLSEIRASVGGLFVVSGLAALWLGEPLAYVMLGFAYAGAASGRVLSLFLDKPPLKKLMVFGGIETALAGWLIVANIV</sequence>
<evidence type="ECO:0008006" key="4">
    <source>
        <dbReference type="Google" id="ProtNLM"/>
    </source>
</evidence>
<dbReference type="KEGG" id="spse:SULPSESMR1_01434"/>
<evidence type="ECO:0000256" key="1">
    <source>
        <dbReference type="SAM" id="Phobius"/>
    </source>
</evidence>
<evidence type="ECO:0000313" key="3">
    <source>
        <dbReference type="Proteomes" id="UP000199754"/>
    </source>
</evidence>
<dbReference type="Pfam" id="PF14248">
    <property type="entry name" value="DUF4345"/>
    <property type="match status" value="1"/>
</dbReference>
<dbReference type="EMBL" id="CP022415">
    <property type="protein sequence ID" value="ASM72251.1"/>
    <property type="molecule type" value="Genomic_DNA"/>
</dbReference>
<proteinExistence type="predicted"/>